<evidence type="ECO:0000313" key="3">
    <source>
        <dbReference type="Proteomes" id="UP000063387"/>
    </source>
</evidence>
<reference evidence="2 3" key="2">
    <citation type="submission" date="2016-02" db="EMBL/GenBank/DDBJ databases">
        <authorList>
            <person name="Wen L."/>
            <person name="He K."/>
            <person name="Yang H."/>
        </authorList>
    </citation>
    <scope>NUCLEOTIDE SEQUENCE [LARGE SCALE GENOMIC DNA]</scope>
    <source>
        <strain evidence="2 3">AGD 8-3</strain>
    </source>
</reference>
<reference evidence="2 3" key="1">
    <citation type="journal article" date="2016" name="Genome Announc.">
        <title>Draft Genome Sequence of 'Halomonas chromatireducens' Strain AGD 8-3, a Haloalkaliphilic Chromate- and Selenite-Reducing Gammaproteobacterium.</title>
        <authorList>
            <person name="Sharko F.S."/>
            <person name="Shapovalova A.A."/>
            <person name="Tsygankova S.V."/>
            <person name="Komova A.V."/>
            <person name="Boulygina E.S."/>
            <person name="Teslyuk A.B."/>
            <person name="Gotovtsev P.M."/>
            <person name="Namsaraev Z.B."/>
            <person name="Khijniak T.V."/>
            <person name="Nedoluzhko A.V."/>
            <person name="Vasilov R.G."/>
        </authorList>
    </citation>
    <scope>NUCLEOTIDE SEQUENCE [LARGE SCALE GENOMIC DNA]</scope>
    <source>
        <strain evidence="2 3">AGD 8-3</strain>
    </source>
</reference>
<dbReference type="CDD" id="cd07313">
    <property type="entry name" value="terB_like_2"/>
    <property type="match status" value="1"/>
</dbReference>
<evidence type="ECO:0000259" key="1">
    <source>
        <dbReference type="Pfam" id="PF05099"/>
    </source>
</evidence>
<organism evidence="2 3">
    <name type="scientific">Halomonas chromatireducens</name>
    <dbReference type="NCBI Taxonomy" id="507626"/>
    <lineage>
        <taxon>Bacteria</taxon>
        <taxon>Pseudomonadati</taxon>
        <taxon>Pseudomonadota</taxon>
        <taxon>Gammaproteobacteria</taxon>
        <taxon>Oceanospirillales</taxon>
        <taxon>Halomonadaceae</taxon>
        <taxon>Halomonas</taxon>
    </lineage>
</organism>
<dbReference type="Pfam" id="PF05099">
    <property type="entry name" value="TerB"/>
    <property type="match status" value="1"/>
</dbReference>
<dbReference type="PATRIC" id="fig|507626.3.peg.1098"/>
<name>A0A0X8HCL9_9GAMM</name>
<dbReference type="OrthoDB" id="5294347at2"/>
<dbReference type="Proteomes" id="UP000063387">
    <property type="component" value="Chromosome"/>
</dbReference>
<evidence type="ECO:0000313" key="2">
    <source>
        <dbReference type="EMBL" id="AMD00183.1"/>
    </source>
</evidence>
<dbReference type="AlphaFoldDB" id="A0A0X8HCL9"/>
<dbReference type="EMBL" id="CP014226">
    <property type="protein sequence ID" value="AMD00183.1"/>
    <property type="molecule type" value="Genomic_DNA"/>
</dbReference>
<keyword evidence="3" id="KW-1185">Reference proteome</keyword>
<feature type="domain" description="Co-chaperone DjlA N-terminal" evidence="1">
    <location>
        <begin position="27"/>
        <end position="145"/>
    </location>
</feature>
<accession>A0A0X8HCL9</accession>
<gene>
    <name evidence="2" type="ORF">LOKO_01106</name>
</gene>
<dbReference type="KEGG" id="hco:LOKO_01106"/>
<dbReference type="InterPro" id="IPR007791">
    <property type="entry name" value="DjlA_N"/>
</dbReference>
<dbReference type="SUPFAM" id="SSF158682">
    <property type="entry name" value="TerB-like"/>
    <property type="match status" value="1"/>
</dbReference>
<sequence length="155" mass="17758">MLASITRFFQEALAEPESSSDPAPTLELAAAALLCEVMRADYHTDQTQLDALRQLLQHHFHLKDAAVEELMEMAREEVETSVDHYQFVSLVKQHYSYAQRRELVRMMWVLAYADAEEGHNALEEHRIRGLADLLHVSHSDFIRTKLQVQNAAGRS</sequence>
<dbReference type="RefSeq" id="WP_066446099.1">
    <property type="nucleotide sequence ID" value="NZ_CP014226.1"/>
</dbReference>
<protein>
    <submittedName>
        <fullName evidence="2">Tellurite resistance protein TerB</fullName>
    </submittedName>
</protein>
<dbReference type="InterPro" id="IPR029024">
    <property type="entry name" value="TerB-like"/>
</dbReference>
<dbReference type="STRING" id="507626.LOKO_01106"/>
<dbReference type="Gene3D" id="1.10.3680.10">
    <property type="entry name" value="TerB-like"/>
    <property type="match status" value="1"/>
</dbReference>
<proteinExistence type="predicted"/>